<evidence type="ECO:0000313" key="1">
    <source>
        <dbReference type="EMBL" id="KMR05214.1"/>
    </source>
</evidence>
<dbReference type="OrthoDB" id="7687051at2759"/>
<dbReference type="PaxDb" id="67767-A0A0J7P5N0"/>
<protein>
    <submittedName>
        <fullName evidence="1">Reverse transcriptase</fullName>
    </submittedName>
</protein>
<gene>
    <name evidence="1" type="ORF">RF55_148</name>
</gene>
<organism evidence="1 2">
    <name type="scientific">Lasius niger</name>
    <name type="common">Black garden ant</name>
    <dbReference type="NCBI Taxonomy" id="67767"/>
    <lineage>
        <taxon>Eukaryota</taxon>
        <taxon>Metazoa</taxon>
        <taxon>Ecdysozoa</taxon>
        <taxon>Arthropoda</taxon>
        <taxon>Hexapoda</taxon>
        <taxon>Insecta</taxon>
        <taxon>Pterygota</taxon>
        <taxon>Neoptera</taxon>
        <taxon>Endopterygota</taxon>
        <taxon>Hymenoptera</taxon>
        <taxon>Apocrita</taxon>
        <taxon>Aculeata</taxon>
        <taxon>Formicoidea</taxon>
        <taxon>Formicidae</taxon>
        <taxon>Formicinae</taxon>
        <taxon>Lasius</taxon>
        <taxon>Lasius</taxon>
    </lineage>
</organism>
<comment type="caution">
    <text evidence="1">The sequence shown here is derived from an EMBL/GenBank/DDBJ whole genome shotgun (WGS) entry which is preliminary data.</text>
</comment>
<keyword evidence="2" id="KW-1185">Reference proteome</keyword>
<dbReference type="Proteomes" id="UP000036403">
    <property type="component" value="Unassembled WGS sequence"/>
</dbReference>
<accession>A0A0J7P5N0</accession>
<dbReference type="GO" id="GO:0003964">
    <property type="term" value="F:RNA-directed DNA polymerase activity"/>
    <property type="evidence" value="ECO:0007669"/>
    <property type="project" value="UniProtKB-KW"/>
</dbReference>
<dbReference type="EMBL" id="LBMM01000039">
    <property type="protein sequence ID" value="KMR05214.1"/>
    <property type="molecule type" value="Genomic_DNA"/>
</dbReference>
<keyword evidence="1" id="KW-0548">Nucleotidyltransferase</keyword>
<reference evidence="1 2" key="1">
    <citation type="submission" date="2015-04" db="EMBL/GenBank/DDBJ databases">
        <title>Lasius niger genome sequencing.</title>
        <authorList>
            <person name="Konorov E.A."/>
            <person name="Nikitin M.A."/>
            <person name="Kirill M.V."/>
            <person name="Chang P."/>
        </authorList>
    </citation>
    <scope>NUCLEOTIDE SEQUENCE [LARGE SCALE GENOMIC DNA]</scope>
    <source>
        <tissue evidence="1">Whole</tissue>
    </source>
</reference>
<sequence length="81" mass="9226">MCRRCDGQPETLGYVLGSCTHTKPQKIRRHGEIKNFLASKLAKNCAVFTEPAVKVLNELKKPDLEVKDQKKLYIIDVTVRL</sequence>
<keyword evidence="1" id="KW-0695">RNA-directed DNA polymerase</keyword>
<dbReference type="AlphaFoldDB" id="A0A0J7P5N0"/>
<proteinExistence type="predicted"/>
<keyword evidence="1" id="KW-0808">Transferase</keyword>
<evidence type="ECO:0000313" key="2">
    <source>
        <dbReference type="Proteomes" id="UP000036403"/>
    </source>
</evidence>
<name>A0A0J7P5N0_LASNI</name>
<dbReference type="STRING" id="67767.A0A0J7P5N0"/>